<accession>A0ABN3F1L2</accession>
<comment type="caution">
    <text evidence="2">The sequence shown here is derived from an EMBL/GenBank/DDBJ whole genome shotgun (WGS) entry which is preliminary data.</text>
</comment>
<sequence>MASRPGHTRAGYPPVALAVTDAGPVGLANRQQAVADLSADCWGGSWWTVTRHDNDDGLREYDDAVPIVATTLEFLAEHGPLGPIWWRYGRPPAGGEGRAASSHRSAAVPIPQFHSGASQPVCAGQEGLPSPPRRAVTAVPGSGLGAAVTGPQGSCRAPARTTGGWYLGAVPAWFAGPRNSWAGIGWDPAGWPCVVWLSVLVAAIRLRPGCAVWATVSGGDAVLASPRTRALPYPVQQRRLAAHSCIASISSKSPVPSSSSSPSSPVRRGSCAGTRAPPCR</sequence>
<evidence type="ECO:0000313" key="3">
    <source>
        <dbReference type="Proteomes" id="UP001500305"/>
    </source>
</evidence>
<proteinExistence type="predicted"/>
<protein>
    <submittedName>
        <fullName evidence="2">Uncharacterized protein</fullName>
    </submittedName>
</protein>
<dbReference type="EMBL" id="BAAATR010000089">
    <property type="protein sequence ID" value="GAA2281667.1"/>
    <property type="molecule type" value="Genomic_DNA"/>
</dbReference>
<evidence type="ECO:0000313" key="2">
    <source>
        <dbReference type="EMBL" id="GAA2281667.1"/>
    </source>
</evidence>
<feature type="region of interest" description="Disordered" evidence="1">
    <location>
        <begin position="249"/>
        <end position="280"/>
    </location>
</feature>
<keyword evidence="3" id="KW-1185">Reference proteome</keyword>
<reference evidence="2 3" key="1">
    <citation type="journal article" date="2019" name="Int. J. Syst. Evol. Microbiol.">
        <title>The Global Catalogue of Microorganisms (GCM) 10K type strain sequencing project: providing services to taxonomists for standard genome sequencing and annotation.</title>
        <authorList>
            <consortium name="The Broad Institute Genomics Platform"/>
            <consortium name="The Broad Institute Genome Sequencing Center for Infectious Disease"/>
            <person name="Wu L."/>
            <person name="Ma J."/>
        </authorList>
    </citation>
    <scope>NUCLEOTIDE SEQUENCE [LARGE SCALE GENOMIC DNA]</scope>
    <source>
        <strain evidence="2 3">JCM 7356</strain>
    </source>
</reference>
<gene>
    <name evidence="2" type="ORF">GCM10010430_79570</name>
</gene>
<feature type="compositionally biased region" description="Low complexity" evidence="1">
    <location>
        <begin position="249"/>
        <end position="265"/>
    </location>
</feature>
<organism evidence="2 3">
    <name type="scientific">Kitasatospora cystarginea</name>
    <dbReference type="NCBI Taxonomy" id="58350"/>
    <lineage>
        <taxon>Bacteria</taxon>
        <taxon>Bacillati</taxon>
        <taxon>Actinomycetota</taxon>
        <taxon>Actinomycetes</taxon>
        <taxon>Kitasatosporales</taxon>
        <taxon>Streptomycetaceae</taxon>
        <taxon>Kitasatospora</taxon>
    </lineage>
</organism>
<name>A0ABN3F1L2_9ACTN</name>
<evidence type="ECO:0000256" key="1">
    <source>
        <dbReference type="SAM" id="MobiDB-lite"/>
    </source>
</evidence>
<dbReference type="Proteomes" id="UP001500305">
    <property type="component" value="Unassembled WGS sequence"/>
</dbReference>